<keyword evidence="7 10" id="KW-0472">Membrane</keyword>
<keyword evidence="9 10" id="KW-0998">Cell outer membrane</keyword>
<evidence type="ECO:0000313" key="14">
    <source>
        <dbReference type="EMBL" id="GGA85322.1"/>
    </source>
</evidence>
<evidence type="ECO:0000256" key="4">
    <source>
        <dbReference type="ARBA" id="ARBA00022692"/>
    </source>
</evidence>
<dbReference type="RefSeq" id="WP_188928297.1">
    <property type="nucleotide sequence ID" value="NZ_BMJC01000001.1"/>
</dbReference>
<evidence type="ECO:0000256" key="1">
    <source>
        <dbReference type="ARBA" id="ARBA00004571"/>
    </source>
</evidence>
<proteinExistence type="inferred from homology"/>
<protein>
    <recommendedName>
        <fullName evidence="16">TonB-dependent receptor</fullName>
    </recommendedName>
</protein>
<name>A0A8J2U834_9BACT</name>
<evidence type="ECO:0000256" key="2">
    <source>
        <dbReference type="ARBA" id="ARBA00022448"/>
    </source>
</evidence>
<dbReference type="EMBL" id="BMJC01000001">
    <property type="protein sequence ID" value="GGA85322.1"/>
    <property type="molecule type" value="Genomic_DNA"/>
</dbReference>
<dbReference type="Pfam" id="PF00593">
    <property type="entry name" value="TonB_dep_Rec_b-barrel"/>
    <property type="match status" value="1"/>
</dbReference>
<keyword evidence="6 11" id="KW-0798">TonB box</keyword>
<reference evidence="14" key="2">
    <citation type="submission" date="2020-09" db="EMBL/GenBank/DDBJ databases">
        <authorList>
            <person name="Sun Q."/>
            <person name="Zhou Y."/>
        </authorList>
    </citation>
    <scope>NUCLEOTIDE SEQUENCE</scope>
    <source>
        <strain evidence="14">CGMCC 1.15448</strain>
    </source>
</reference>
<dbReference type="PANTHER" id="PTHR30069:SF29">
    <property type="entry name" value="HEMOGLOBIN AND HEMOGLOBIN-HAPTOGLOBIN-BINDING PROTEIN 1-RELATED"/>
    <property type="match status" value="1"/>
</dbReference>
<reference evidence="14" key="1">
    <citation type="journal article" date="2014" name="Int. J. Syst. Evol. Microbiol.">
        <title>Complete genome sequence of Corynebacterium casei LMG S-19264T (=DSM 44701T), isolated from a smear-ripened cheese.</title>
        <authorList>
            <consortium name="US DOE Joint Genome Institute (JGI-PGF)"/>
            <person name="Walter F."/>
            <person name="Albersmeier A."/>
            <person name="Kalinowski J."/>
            <person name="Ruckert C."/>
        </authorList>
    </citation>
    <scope>NUCLEOTIDE SEQUENCE</scope>
    <source>
        <strain evidence="14">CGMCC 1.15448</strain>
    </source>
</reference>
<dbReference type="InterPro" id="IPR039426">
    <property type="entry name" value="TonB-dep_rcpt-like"/>
</dbReference>
<dbReference type="InterPro" id="IPR000531">
    <property type="entry name" value="Beta-barrel_TonB"/>
</dbReference>
<evidence type="ECO:0000256" key="8">
    <source>
        <dbReference type="ARBA" id="ARBA00023170"/>
    </source>
</evidence>
<keyword evidence="3 10" id="KW-1134">Transmembrane beta strand</keyword>
<evidence type="ECO:0000256" key="7">
    <source>
        <dbReference type="ARBA" id="ARBA00023136"/>
    </source>
</evidence>
<dbReference type="PROSITE" id="PS52016">
    <property type="entry name" value="TONB_DEPENDENT_REC_3"/>
    <property type="match status" value="1"/>
</dbReference>
<evidence type="ECO:0000256" key="5">
    <source>
        <dbReference type="ARBA" id="ARBA00022729"/>
    </source>
</evidence>
<evidence type="ECO:0000256" key="9">
    <source>
        <dbReference type="ARBA" id="ARBA00023237"/>
    </source>
</evidence>
<dbReference type="Gene3D" id="2.40.170.20">
    <property type="entry name" value="TonB-dependent receptor, beta-barrel domain"/>
    <property type="match status" value="1"/>
</dbReference>
<keyword evidence="15" id="KW-1185">Reference proteome</keyword>
<dbReference type="GO" id="GO:0009279">
    <property type="term" value="C:cell outer membrane"/>
    <property type="evidence" value="ECO:0007669"/>
    <property type="project" value="UniProtKB-SubCell"/>
</dbReference>
<dbReference type="GO" id="GO:0015344">
    <property type="term" value="F:siderophore uptake transmembrane transporter activity"/>
    <property type="evidence" value="ECO:0007669"/>
    <property type="project" value="TreeGrafter"/>
</dbReference>
<keyword evidence="8" id="KW-0675">Receptor</keyword>
<evidence type="ECO:0008006" key="16">
    <source>
        <dbReference type="Google" id="ProtNLM"/>
    </source>
</evidence>
<keyword evidence="4 10" id="KW-0812">Transmembrane</keyword>
<feature type="domain" description="TonB-dependent receptor-like beta-barrel" evidence="12">
    <location>
        <begin position="280"/>
        <end position="722"/>
    </location>
</feature>
<dbReference type="InterPro" id="IPR037066">
    <property type="entry name" value="Plug_dom_sf"/>
</dbReference>
<comment type="caution">
    <text evidence="14">The sequence shown here is derived from an EMBL/GenBank/DDBJ whole genome shotgun (WGS) entry which is preliminary data.</text>
</comment>
<accession>A0A8J2U834</accession>
<evidence type="ECO:0000256" key="6">
    <source>
        <dbReference type="ARBA" id="ARBA00023077"/>
    </source>
</evidence>
<keyword evidence="5" id="KW-0732">Signal</keyword>
<dbReference type="SUPFAM" id="SSF56935">
    <property type="entry name" value="Porins"/>
    <property type="match status" value="1"/>
</dbReference>
<evidence type="ECO:0000259" key="13">
    <source>
        <dbReference type="Pfam" id="PF07715"/>
    </source>
</evidence>
<gene>
    <name evidence="14" type="ORF">GCM10011511_05440</name>
</gene>
<comment type="similarity">
    <text evidence="10 11">Belongs to the TonB-dependent receptor family.</text>
</comment>
<dbReference type="InterPro" id="IPR036942">
    <property type="entry name" value="Beta-barrel_TonB_sf"/>
</dbReference>
<evidence type="ECO:0000256" key="11">
    <source>
        <dbReference type="RuleBase" id="RU003357"/>
    </source>
</evidence>
<dbReference type="InterPro" id="IPR012910">
    <property type="entry name" value="Plug_dom"/>
</dbReference>
<evidence type="ECO:0000259" key="12">
    <source>
        <dbReference type="Pfam" id="PF00593"/>
    </source>
</evidence>
<organism evidence="14 15">
    <name type="scientific">Puia dinghuensis</name>
    <dbReference type="NCBI Taxonomy" id="1792502"/>
    <lineage>
        <taxon>Bacteria</taxon>
        <taxon>Pseudomonadati</taxon>
        <taxon>Bacteroidota</taxon>
        <taxon>Chitinophagia</taxon>
        <taxon>Chitinophagales</taxon>
        <taxon>Chitinophagaceae</taxon>
        <taxon>Puia</taxon>
    </lineage>
</organism>
<dbReference type="GO" id="GO:0044718">
    <property type="term" value="P:siderophore transmembrane transport"/>
    <property type="evidence" value="ECO:0007669"/>
    <property type="project" value="TreeGrafter"/>
</dbReference>
<keyword evidence="2 10" id="KW-0813">Transport</keyword>
<sequence length="763" mass="84790">MKHLLCCLQSRYSIKAVLAVSLLLTGGLHGYSQLDTGRLESLSLKDLLNVKITTASKTSQDQEMAPATVIVISQDQIRSRGYQSLLDLLYDLPDMKVDDKVRSHLDNNFVLRGTPGQEKFVILLDGVRISSPTNETMPIIENYPVYLAEQVEIVIGPASALYGADAASGVINIITRKATSRKSTIIDASSAAGMYGYTNNTLFTAQKISDETNLVIGGQYCYNQGANYTQLYKSDPLFNTSGYTTGTFNTIYGPMTPKAPVSSKIEMPQKSYNLYASLQGREFSFSVFRNYAQTPDSYEENPNNAVYNKNVFMGQAITMASASYKKNFGHINSTTTLMGSQYSMNPQSNYRNVFSNMEPAYKYSVGSLIKAEEQVDWNASAKLNLTGGATYESFYSIPTSADLDAPVDPNGAVQGVFLGTKSYYRPDGLPAQFYVLKYDNVGTYVQAQYSPVHKVSFTAGARFDVNSRYGNTFNPRVGAVYRPSDKTTVKVLYGTAFLAPTTFDCYTYYGGLVTSDSGRTYSAGFMHLPNPNLTPITSRNAEISIRHYLTSNFSVTLDGYYTLLFGLHEFANDNATTHLYHNMFNGIPVGYVEVFVNQDDQRTYGASIQLSHSQYLGRFHLNSYLSVSYVGGNVDYQDNGEKDKAQLEFISPFMLKAGTDIKAGKFTCSPRLIWMGRQHLSGIRDTAHSILQRQTIAGYALVNISMRYEVDGKWSVFANVSNALDQHYRSVAFNMDLSKKDTELFYGQHEDPIRVYGGVNFKF</sequence>
<evidence type="ECO:0000256" key="3">
    <source>
        <dbReference type="ARBA" id="ARBA00022452"/>
    </source>
</evidence>
<dbReference type="AlphaFoldDB" id="A0A8J2U834"/>
<dbReference type="Pfam" id="PF07715">
    <property type="entry name" value="Plug"/>
    <property type="match status" value="1"/>
</dbReference>
<evidence type="ECO:0000313" key="15">
    <source>
        <dbReference type="Proteomes" id="UP000607559"/>
    </source>
</evidence>
<comment type="subcellular location">
    <subcellularLocation>
        <location evidence="1 10">Cell outer membrane</location>
        <topology evidence="1 10">Multi-pass membrane protein</topology>
    </subcellularLocation>
</comment>
<dbReference type="Gene3D" id="2.170.130.10">
    <property type="entry name" value="TonB-dependent receptor, plug domain"/>
    <property type="match status" value="1"/>
</dbReference>
<feature type="domain" description="TonB-dependent receptor plug" evidence="13">
    <location>
        <begin position="62"/>
        <end position="170"/>
    </location>
</feature>
<evidence type="ECO:0000256" key="10">
    <source>
        <dbReference type="PROSITE-ProRule" id="PRU01360"/>
    </source>
</evidence>
<dbReference type="PANTHER" id="PTHR30069">
    <property type="entry name" value="TONB-DEPENDENT OUTER MEMBRANE RECEPTOR"/>
    <property type="match status" value="1"/>
</dbReference>
<dbReference type="Proteomes" id="UP000607559">
    <property type="component" value="Unassembled WGS sequence"/>
</dbReference>